<feature type="transmembrane region" description="Helical" evidence="1">
    <location>
        <begin position="174"/>
        <end position="193"/>
    </location>
</feature>
<feature type="transmembrane region" description="Helical" evidence="1">
    <location>
        <begin position="122"/>
        <end position="138"/>
    </location>
</feature>
<name>A0A212IY62_9BACT</name>
<dbReference type="AlphaFoldDB" id="A0A212IY62"/>
<proteinExistence type="predicted"/>
<keyword evidence="1" id="KW-0812">Transmembrane</keyword>
<sequence>MDILTHALSGTAVATCASTFVKTTPLRKAKIILAGTLGGMLPDIDAISMWSRFDTTLGEFFGLSDTGKVVYSSKFWYSHHAFFHSLPASIVLGILLIVSIYLIQKSLKNKDLHFTGFMKDHSIYFITFVLGFWAHLAGDLPTPASAWGGIALCWPGENYTGGYGKIWWWNNYDIFLLITCCIIINLIISVFKILKNKSKIITSTVISLTFIFILIQINSRQYDYAYTKSTTAIYAEMEQNSKKEQERILGKHLYKLMDKFDRRLKIHF</sequence>
<dbReference type="Pfam" id="PF04307">
    <property type="entry name" value="YdjM"/>
    <property type="match status" value="1"/>
</dbReference>
<organism evidence="2">
    <name type="scientific">uncultured Dysgonomonas sp</name>
    <dbReference type="NCBI Taxonomy" id="206096"/>
    <lineage>
        <taxon>Bacteria</taxon>
        <taxon>Pseudomonadati</taxon>
        <taxon>Bacteroidota</taxon>
        <taxon>Bacteroidia</taxon>
        <taxon>Bacteroidales</taxon>
        <taxon>Dysgonomonadaceae</taxon>
        <taxon>Dysgonomonas</taxon>
        <taxon>environmental samples</taxon>
    </lineage>
</organism>
<dbReference type="EMBL" id="FLUM01000001">
    <property type="protein sequence ID" value="SBV92146.1"/>
    <property type="molecule type" value="Genomic_DNA"/>
</dbReference>
<keyword evidence="1" id="KW-1133">Transmembrane helix</keyword>
<feature type="transmembrane region" description="Helical" evidence="1">
    <location>
        <begin position="81"/>
        <end position="102"/>
    </location>
</feature>
<dbReference type="InterPro" id="IPR007404">
    <property type="entry name" value="YdjM-like"/>
</dbReference>
<gene>
    <name evidence="2" type="ORF">KL86DYS1_10531</name>
</gene>
<keyword evidence="1" id="KW-0472">Membrane</keyword>
<dbReference type="RefSeq" id="WP_296938430.1">
    <property type="nucleotide sequence ID" value="NZ_LT599032.1"/>
</dbReference>
<evidence type="ECO:0000313" key="2">
    <source>
        <dbReference type="EMBL" id="SBV92146.1"/>
    </source>
</evidence>
<accession>A0A212IY62</accession>
<feature type="transmembrane region" description="Helical" evidence="1">
    <location>
        <begin position="200"/>
        <end position="217"/>
    </location>
</feature>
<reference evidence="2" key="1">
    <citation type="submission" date="2016-04" db="EMBL/GenBank/DDBJ databases">
        <authorList>
            <person name="Evans L.H."/>
            <person name="Alamgir A."/>
            <person name="Owens N."/>
            <person name="Weber N.D."/>
            <person name="Virtaneva K."/>
            <person name="Barbian K."/>
            <person name="Babar A."/>
            <person name="Rosenke K."/>
        </authorList>
    </citation>
    <scope>NUCLEOTIDE SEQUENCE</scope>
    <source>
        <strain evidence="2">86-1</strain>
    </source>
</reference>
<evidence type="ECO:0000256" key="1">
    <source>
        <dbReference type="SAM" id="Phobius"/>
    </source>
</evidence>
<evidence type="ECO:0008006" key="3">
    <source>
        <dbReference type="Google" id="ProtNLM"/>
    </source>
</evidence>
<protein>
    <recommendedName>
        <fullName evidence="3">Membrane-bound metal-dependent hydrolase</fullName>
    </recommendedName>
</protein>